<dbReference type="GO" id="GO:0008776">
    <property type="term" value="F:acetate kinase activity"/>
    <property type="evidence" value="ECO:0007669"/>
    <property type="project" value="UniProtKB-UniRule"/>
</dbReference>
<feature type="site" description="Transition state stabilizer" evidence="6">
    <location>
        <position position="179"/>
    </location>
</feature>
<comment type="catalytic activity">
    <reaction evidence="6">
        <text>acetate + ATP = acetyl phosphate + ADP</text>
        <dbReference type="Rhea" id="RHEA:11352"/>
        <dbReference type="ChEBI" id="CHEBI:22191"/>
        <dbReference type="ChEBI" id="CHEBI:30089"/>
        <dbReference type="ChEBI" id="CHEBI:30616"/>
        <dbReference type="ChEBI" id="CHEBI:456216"/>
        <dbReference type="EC" id="2.7.2.1"/>
    </reaction>
</comment>
<dbReference type="PROSITE" id="PS01075">
    <property type="entry name" value="ACETATE_KINASE_1"/>
    <property type="match status" value="1"/>
</dbReference>
<feature type="site" description="Transition state stabilizer" evidence="6">
    <location>
        <position position="240"/>
    </location>
</feature>
<sequence length="401" mass="44801">MKILIINSGSSSVKYQLINTSTNNVLCKGLIEKIGEDESFIHHNFGKKIYENKEVVTNHSDAFKRMITLLMDHTYGPIHSLKDIDAVGHRVVHGGEKYSESVLIDEDVINEIRNNAKLAPLHNPPNLKGILSSIQMMPDVPQVAVFDTSFHQTIPAHAYTYGLPYDFYKNYGIRRYGFHGTSHKYVAMKAAEFLNKPVENTNLITCHLGNGASITAIKNGKSYDTSMGFTPVEGLLMGTRSGDIDPAILIYLENDLNYSMPQVNNIINKNSGLLGISGYSNDMRKIVKKSEEGDYRAKLAFDIFCYRVKKYIGAYMFAIGTVDAIVFTAGIGENCIPVRESSVKGLEEFGIIIDKNKNRNLEKGKMEDISAFNSKIRILVIPTNEELMIAKETETIVKNLK</sequence>
<dbReference type="SUPFAM" id="SSF53067">
    <property type="entry name" value="Actin-like ATPase domain"/>
    <property type="match status" value="2"/>
</dbReference>
<evidence type="ECO:0000256" key="4">
    <source>
        <dbReference type="ARBA" id="ARBA00022777"/>
    </source>
</evidence>
<evidence type="ECO:0000256" key="2">
    <source>
        <dbReference type="ARBA" id="ARBA00022679"/>
    </source>
</evidence>
<keyword evidence="3 6" id="KW-0547">Nucleotide-binding</keyword>
<keyword evidence="5 6" id="KW-0067">ATP-binding</keyword>
<evidence type="ECO:0000256" key="6">
    <source>
        <dbReference type="HAMAP-Rule" id="MF_00020"/>
    </source>
</evidence>
<dbReference type="InterPro" id="IPR023865">
    <property type="entry name" value="Aliphatic_acid_kinase_CS"/>
</dbReference>
<protein>
    <recommendedName>
        <fullName evidence="6">Acetate kinase</fullName>
        <ecNumber evidence="6">2.7.2.1</ecNumber>
    </recommendedName>
    <alternativeName>
        <fullName evidence="6">Acetokinase</fullName>
    </alternativeName>
</protein>
<keyword evidence="6" id="KW-0479">Metal-binding</keyword>
<keyword evidence="4 6" id="KW-0418">Kinase</keyword>
<evidence type="ECO:0000256" key="1">
    <source>
        <dbReference type="ARBA" id="ARBA00008748"/>
    </source>
</evidence>
<dbReference type="GO" id="GO:0006085">
    <property type="term" value="P:acetyl-CoA biosynthetic process"/>
    <property type="evidence" value="ECO:0007669"/>
    <property type="project" value="UniProtKB-UniRule"/>
</dbReference>
<evidence type="ECO:0000256" key="3">
    <source>
        <dbReference type="ARBA" id="ARBA00022741"/>
    </source>
</evidence>
<keyword evidence="2 6" id="KW-0808">Transferase</keyword>
<dbReference type="GO" id="GO:0000287">
    <property type="term" value="F:magnesium ion binding"/>
    <property type="evidence" value="ECO:0007669"/>
    <property type="project" value="UniProtKB-UniRule"/>
</dbReference>
<name>A0A660SBT6_UNCT6</name>
<dbReference type="GO" id="GO:0005737">
    <property type="term" value="C:cytoplasm"/>
    <property type="evidence" value="ECO:0007669"/>
    <property type="project" value="UniProtKB-SubCell"/>
</dbReference>
<dbReference type="GO" id="GO:0006083">
    <property type="term" value="P:acetate metabolic process"/>
    <property type="evidence" value="ECO:0007669"/>
    <property type="project" value="TreeGrafter"/>
</dbReference>
<dbReference type="PANTHER" id="PTHR21060:SF15">
    <property type="entry name" value="ACETATE KINASE-RELATED"/>
    <property type="match status" value="1"/>
</dbReference>
<evidence type="ECO:0000256" key="7">
    <source>
        <dbReference type="RuleBase" id="RU003835"/>
    </source>
</evidence>
<evidence type="ECO:0000313" key="8">
    <source>
        <dbReference type="EMBL" id="RKX68147.1"/>
    </source>
</evidence>
<feature type="active site" description="Proton donor/acceptor" evidence="6">
    <location>
        <position position="147"/>
    </location>
</feature>
<keyword evidence="6" id="KW-0963">Cytoplasm</keyword>
<comment type="subunit">
    <text evidence="6">Homodimer.</text>
</comment>
<proteinExistence type="inferred from homology"/>
<reference evidence="8 9" key="1">
    <citation type="submission" date="2018-06" db="EMBL/GenBank/DDBJ databases">
        <title>Extensive metabolic versatility and redundancy in microbially diverse, dynamic hydrothermal sediments.</title>
        <authorList>
            <person name="Dombrowski N."/>
            <person name="Teske A."/>
            <person name="Baker B.J."/>
        </authorList>
    </citation>
    <scope>NUCLEOTIDE SEQUENCE [LARGE SCALE GENOMIC DNA]</scope>
    <source>
        <strain evidence="8">B35_G9</strain>
    </source>
</reference>
<keyword evidence="6" id="KW-0460">Magnesium</keyword>
<dbReference type="PROSITE" id="PS01076">
    <property type="entry name" value="ACETATE_KINASE_2"/>
    <property type="match status" value="1"/>
</dbReference>
<feature type="binding site" evidence="6">
    <location>
        <position position="7"/>
    </location>
    <ligand>
        <name>Mg(2+)</name>
        <dbReference type="ChEBI" id="CHEBI:18420"/>
    </ligand>
</feature>
<evidence type="ECO:0000256" key="5">
    <source>
        <dbReference type="ARBA" id="ARBA00022840"/>
    </source>
</evidence>
<dbReference type="Proteomes" id="UP000282321">
    <property type="component" value="Unassembled WGS sequence"/>
</dbReference>
<dbReference type="UniPathway" id="UPA00340">
    <property type="reaction ID" value="UER00458"/>
</dbReference>
<feature type="binding site" evidence="6">
    <location>
        <begin position="282"/>
        <end position="284"/>
    </location>
    <ligand>
        <name>ATP</name>
        <dbReference type="ChEBI" id="CHEBI:30616"/>
    </ligand>
</feature>
<comment type="pathway">
    <text evidence="6">Metabolic intermediate biosynthesis; acetyl-CoA biosynthesis; acetyl-CoA from acetate: step 1/2.</text>
</comment>
<dbReference type="InterPro" id="IPR004372">
    <property type="entry name" value="Ac/propionate_kinase"/>
</dbReference>
<dbReference type="AlphaFoldDB" id="A0A660SBT6"/>
<feature type="binding site" evidence="6">
    <location>
        <position position="385"/>
    </location>
    <ligand>
        <name>Mg(2+)</name>
        <dbReference type="ChEBI" id="CHEBI:18420"/>
    </ligand>
</feature>
<dbReference type="InterPro" id="IPR043129">
    <property type="entry name" value="ATPase_NBD"/>
</dbReference>
<dbReference type="Pfam" id="PF00871">
    <property type="entry name" value="Acetate_kinase"/>
    <property type="match status" value="1"/>
</dbReference>
<gene>
    <name evidence="6" type="primary">ackA</name>
    <name evidence="8" type="ORF">DRP44_00280</name>
</gene>
<dbReference type="PRINTS" id="PR00471">
    <property type="entry name" value="ACETATEKNASE"/>
</dbReference>
<dbReference type="PANTHER" id="PTHR21060">
    <property type="entry name" value="ACETATE KINASE"/>
    <property type="match status" value="1"/>
</dbReference>
<dbReference type="NCBIfam" id="TIGR00016">
    <property type="entry name" value="ackA"/>
    <property type="match status" value="1"/>
</dbReference>
<comment type="function">
    <text evidence="6">Catalyzes the formation of acetyl phosphate from acetate and ATP. Can also catalyze the reverse reaction.</text>
</comment>
<comment type="similarity">
    <text evidence="1 6 7">Belongs to the acetokinase family.</text>
</comment>
<dbReference type="InterPro" id="IPR000890">
    <property type="entry name" value="Aliphatic_acid_kin_short-chain"/>
</dbReference>
<dbReference type="HAMAP" id="MF_00020">
    <property type="entry name" value="Acetate_kinase"/>
    <property type="match status" value="1"/>
</dbReference>
<accession>A0A660SBT6</accession>
<comment type="cofactor">
    <cofactor evidence="6">
        <name>Mg(2+)</name>
        <dbReference type="ChEBI" id="CHEBI:18420"/>
    </cofactor>
    <cofactor evidence="6">
        <name>Mn(2+)</name>
        <dbReference type="ChEBI" id="CHEBI:29035"/>
    </cofactor>
    <text evidence="6">Mg(2+). Can also accept Mn(2+).</text>
</comment>
<dbReference type="CDD" id="cd24010">
    <property type="entry name" value="ASKHA_NBD_AcK_PK"/>
    <property type="match status" value="1"/>
</dbReference>
<dbReference type="GO" id="GO:0005524">
    <property type="term" value="F:ATP binding"/>
    <property type="evidence" value="ECO:0007669"/>
    <property type="project" value="UniProtKB-KW"/>
</dbReference>
<feature type="binding site" evidence="6">
    <location>
        <begin position="207"/>
        <end position="211"/>
    </location>
    <ligand>
        <name>ATP</name>
        <dbReference type="ChEBI" id="CHEBI:30616"/>
    </ligand>
</feature>
<comment type="caution">
    <text evidence="8">The sequence shown here is derived from an EMBL/GenBank/DDBJ whole genome shotgun (WGS) entry which is preliminary data.</text>
</comment>
<dbReference type="EMBL" id="QNBC01000002">
    <property type="protein sequence ID" value="RKX68147.1"/>
    <property type="molecule type" value="Genomic_DNA"/>
</dbReference>
<comment type="subcellular location">
    <subcellularLocation>
        <location evidence="6">Cytoplasm</location>
    </subcellularLocation>
</comment>
<feature type="binding site" evidence="6">
    <location>
        <begin position="330"/>
        <end position="334"/>
    </location>
    <ligand>
        <name>ATP</name>
        <dbReference type="ChEBI" id="CHEBI:30616"/>
    </ligand>
</feature>
<feature type="binding site" evidence="6">
    <location>
        <position position="90"/>
    </location>
    <ligand>
        <name>substrate</name>
    </ligand>
</feature>
<dbReference type="EC" id="2.7.2.1" evidence="6"/>
<feature type="binding site" evidence="6">
    <location>
        <position position="14"/>
    </location>
    <ligand>
        <name>ATP</name>
        <dbReference type="ChEBI" id="CHEBI:30616"/>
    </ligand>
</feature>
<dbReference type="Gene3D" id="3.30.420.40">
    <property type="match status" value="2"/>
</dbReference>
<organism evidence="8 9">
    <name type="scientific">candidate division TA06 bacterium</name>
    <dbReference type="NCBI Taxonomy" id="2250710"/>
    <lineage>
        <taxon>Bacteria</taxon>
        <taxon>Bacteria division TA06</taxon>
    </lineage>
</organism>
<dbReference type="PIRSF" id="PIRSF000722">
    <property type="entry name" value="Acetate_prop_kin"/>
    <property type="match status" value="1"/>
</dbReference>
<evidence type="ECO:0000313" key="9">
    <source>
        <dbReference type="Proteomes" id="UP000282321"/>
    </source>
</evidence>